<dbReference type="AlphaFoldDB" id="A0A7J5TS75"/>
<evidence type="ECO:0000259" key="7">
    <source>
        <dbReference type="PROSITE" id="PS51192"/>
    </source>
</evidence>
<dbReference type="PANTHER" id="PTHR10799">
    <property type="entry name" value="SNF2/RAD54 HELICASE FAMILY"/>
    <property type="match status" value="1"/>
</dbReference>
<evidence type="ECO:0000313" key="10">
    <source>
        <dbReference type="Proteomes" id="UP000488299"/>
    </source>
</evidence>
<dbReference type="Proteomes" id="UP000488299">
    <property type="component" value="Unassembled WGS sequence"/>
</dbReference>
<dbReference type="InterPro" id="IPR049730">
    <property type="entry name" value="SNF2/RAD54-like_C"/>
</dbReference>
<dbReference type="SMART" id="SM00487">
    <property type="entry name" value="DEXDc"/>
    <property type="match status" value="1"/>
</dbReference>
<dbReference type="Gene3D" id="3.40.50.10810">
    <property type="entry name" value="Tandem AAA-ATPase domain"/>
    <property type="match status" value="1"/>
</dbReference>
<evidence type="ECO:0000256" key="6">
    <source>
        <dbReference type="SAM" id="MobiDB-lite"/>
    </source>
</evidence>
<dbReference type="InterPro" id="IPR014001">
    <property type="entry name" value="Helicase_ATP-bd"/>
</dbReference>
<feature type="compositionally biased region" description="Acidic residues" evidence="6">
    <location>
        <begin position="360"/>
        <end position="369"/>
    </location>
</feature>
<protein>
    <submittedName>
        <fullName evidence="9">DEAD/DEAH box helicase</fullName>
    </submittedName>
</protein>
<dbReference type="InterPro" id="IPR027417">
    <property type="entry name" value="P-loop_NTPase"/>
</dbReference>
<evidence type="ECO:0000313" key="9">
    <source>
        <dbReference type="EMBL" id="KAB7725865.1"/>
    </source>
</evidence>
<dbReference type="InterPro" id="IPR001650">
    <property type="entry name" value="Helicase_C-like"/>
</dbReference>
<keyword evidence="4" id="KW-0067">ATP-binding</keyword>
<dbReference type="SMART" id="SM00490">
    <property type="entry name" value="HELICc"/>
    <property type="match status" value="1"/>
</dbReference>
<evidence type="ECO:0000256" key="1">
    <source>
        <dbReference type="ARBA" id="ARBA00022741"/>
    </source>
</evidence>
<keyword evidence="5" id="KW-0175">Coiled coil</keyword>
<keyword evidence="3 9" id="KW-0347">Helicase</keyword>
<dbReference type="PROSITE" id="PS51194">
    <property type="entry name" value="HELICASE_CTER"/>
    <property type="match status" value="1"/>
</dbReference>
<dbReference type="SUPFAM" id="SSF52540">
    <property type="entry name" value="P-loop containing nucleoside triphosphate hydrolases"/>
    <property type="match status" value="2"/>
</dbReference>
<dbReference type="InterPro" id="IPR038718">
    <property type="entry name" value="SNF2-like_sf"/>
</dbReference>
<dbReference type="Gene3D" id="3.40.50.300">
    <property type="entry name" value="P-loop containing nucleotide triphosphate hydrolases"/>
    <property type="match status" value="1"/>
</dbReference>
<organism evidence="9 10">
    <name type="scientific">Rudanella paleaurantiibacter</name>
    <dbReference type="NCBI Taxonomy" id="2614655"/>
    <lineage>
        <taxon>Bacteria</taxon>
        <taxon>Pseudomonadati</taxon>
        <taxon>Bacteroidota</taxon>
        <taxon>Cytophagia</taxon>
        <taxon>Cytophagales</taxon>
        <taxon>Cytophagaceae</taxon>
        <taxon>Rudanella</taxon>
    </lineage>
</organism>
<dbReference type="Pfam" id="PF00176">
    <property type="entry name" value="SNF2-rel_dom"/>
    <property type="match status" value="1"/>
</dbReference>
<dbReference type="CDD" id="cd18011">
    <property type="entry name" value="DEXDc_RapA"/>
    <property type="match status" value="1"/>
</dbReference>
<dbReference type="Pfam" id="PF00271">
    <property type="entry name" value="Helicase_C"/>
    <property type="match status" value="1"/>
</dbReference>
<evidence type="ECO:0000256" key="3">
    <source>
        <dbReference type="ARBA" id="ARBA00022806"/>
    </source>
</evidence>
<feature type="region of interest" description="Disordered" evidence="6">
    <location>
        <begin position="348"/>
        <end position="378"/>
    </location>
</feature>
<dbReference type="EMBL" id="WELI01000019">
    <property type="protein sequence ID" value="KAB7725865.1"/>
    <property type="molecule type" value="Genomic_DNA"/>
</dbReference>
<dbReference type="InterPro" id="IPR000330">
    <property type="entry name" value="SNF2_N"/>
</dbReference>
<keyword evidence="2" id="KW-0378">Hydrolase</keyword>
<dbReference type="GO" id="GO:0005524">
    <property type="term" value="F:ATP binding"/>
    <property type="evidence" value="ECO:0007669"/>
    <property type="project" value="UniProtKB-KW"/>
</dbReference>
<reference evidence="9 10" key="1">
    <citation type="submission" date="2019-10" db="EMBL/GenBank/DDBJ databases">
        <title>Rudanella paleaurantiibacter sp. nov., isolated from sludge.</title>
        <authorList>
            <person name="Xu S.Q."/>
        </authorList>
    </citation>
    <scope>NUCLEOTIDE SEQUENCE [LARGE SCALE GENOMIC DNA]</scope>
    <source>
        <strain evidence="9 10">HX-22-17</strain>
    </source>
</reference>
<evidence type="ECO:0000256" key="5">
    <source>
        <dbReference type="SAM" id="Coils"/>
    </source>
</evidence>
<dbReference type="InterPro" id="IPR057342">
    <property type="entry name" value="DEXDc_RapA"/>
</dbReference>
<gene>
    <name evidence="9" type="ORF">F5984_25595</name>
</gene>
<accession>A0A7J5TS75</accession>
<comment type="caution">
    <text evidence="9">The sequence shown here is derived from an EMBL/GenBank/DDBJ whole genome shotgun (WGS) entry which is preliminary data.</text>
</comment>
<sequence length="968" mass="110234">MSITPHLARYLAFDLTKHNSSDEIDKLAATLADARVDLNPHQVEAALFAFRSPLSKGAILADEVGLGKTIEAGLVIAQKWAERKRQIIIVVPANLRKQWSQELMDKFYLPSIILETKSFNEAVKARRFNPFDQDTIVICSYQFARSKSAYLESINWDLAVIDEAHRLRNVYKSGNKIGKAIKEALNDIPKVLLTATPLQNSLMELFGLVSIIDDYTFGDVKSFREQYGKVRDDTDPAVFNELKQRLQPICKRTLRRQVLEYINYTERRALVEEFYPTDAEQRLYDAVTGYLQRPMLYALPPSQRQLMTLILRKLLASSSFAISGTLGGLADRLEQRLKADAELPELAVAEDYEPYHETKEEWDDEDPEPQEPLTPAQREEVQAELTALRAFEALAKSIEANSKGEKLILALEKGFEEATRRETNGTTAPRKAIIFTESTRTQLYLKTLLESRGYAGTPDAPTVIMFNGSNADAQSQRIYRNWLKRHEGTDGITGSKTADMRAALVDCFREQATIMIATEAAAEGINLQFCSLVVNYDMPWNPQRIEQRIGRCHRYGQKHDVVVVNFLNKANAADVRIYELLDQKFKLFSGVFGASDEVLGSIESGIDFEKRIAQIYQECRTPEQIQTSFDALQRELDDQIRTELQQTKHKLLENFDQEVTEKLRMSLLDSKARLNRYENNLYDLTRYVLRDHADFDPDTCSFTLRRRPIGHTDEPLGGTPLGRYQLGKNVTDAHVYRTGHPLTQWVLQQGRQTNAPTQHLTFNYSQTSVKISALEPLLGQSGWLAATVLTFDSFETQENILLTAFAEEGQVLDADLCARLLTLPATALPTVVPDEAAETLADLETSSQREWVERCEAKNAGWLLQETQKLNKWADDRIRSAEQDIRDVKARIGDLNRLSRKTTNPAEQLAIQKELNQLTGTQKKLRQQIFSVEDEIEQQRDALISQIEYRMKNQLTSTRLFTVRWTLC</sequence>
<proteinExistence type="predicted"/>
<feature type="coiled-coil region" evidence="5">
    <location>
        <begin position="864"/>
        <end position="898"/>
    </location>
</feature>
<dbReference type="GO" id="GO:0016787">
    <property type="term" value="F:hydrolase activity"/>
    <property type="evidence" value="ECO:0007669"/>
    <property type="project" value="UniProtKB-KW"/>
</dbReference>
<dbReference type="RefSeq" id="WP_152127117.1">
    <property type="nucleotide sequence ID" value="NZ_WELI01000019.1"/>
</dbReference>
<evidence type="ECO:0000259" key="8">
    <source>
        <dbReference type="PROSITE" id="PS51194"/>
    </source>
</evidence>
<keyword evidence="1" id="KW-0547">Nucleotide-binding</keyword>
<evidence type="ECO:0000256" key="4">
    <source>
        <dbReference type="ARBA" id="ARBA00022840"/>
    </source>
</evidence>
<name>A0A7J5TS75_9BACT</name>
<feature type="domain" description="Helicase C-terminal" evidence="8">
    <location>
        <begin position="410"/>
        <end position="606"/>
    </location>
</feature>
<dbReference type="CDD" id="cd18793">
    <property type="entry name" value="SF2_C_SNF"/>
    <property type="match status" value="1"/>
</dbReference>
<evidence type="ECO:0000256" key="2">
    <source>
        <dbReference type="ARBA" id="ARBA00022801"/>
    </source>
</evidence>
<dbReference type="GO" id="GO:0004386">
    <property type="term" value="F:helicase activity"/>
    <property type="evidence" value="ECO:0007669"/>
    <property type="project" value="UniProtKB-KW"/>
</dbReference>
<feature type="domain" description="Helicase ATP-binding" evidence="7">
    <location>
        <begin position="49"/>
        <end position="215"/>
    </location>
</feature>
<keyword evidence="10" id="KW-1185">Reference proteome</keyword>
<dbReference type="PROSITE" id="PS51192">
    <property type="entry name" value="HELICASE_ATP_BIND_1"/>
    <property type="match status" value="1"/>
</dbReference>